<feature type="signal peptide" evidence="6">
    <location>
        <begin position="1"/>
        <end position="29"/>
    </location>
</feature>
<protein>
    <submittedName>
        <fullName evidence="7">Beta-xylosidase</fullName>
    </submittedName>
</protein>
<evidence type="ECO:0000256" key="1">
    <source>
        <dbReference type="ARBA" id="ARBA00009865"/>
    </source>
</evidence>
<dbReference type="RefSeq" id="WP_108602397.1">
    <property type="nucleotide sequence ID" value="NZ_CP026604.1"/>
</dbReference>
<feature type="chain" id="PRO_5015459747" evidence="6">
    <location>
        <begin position="30"/>
        <end position="404"/>
    </location>
</feature>
<dbReference type="AlphaFoldDB" id="A0A2S0VQ33"/>
<dbReference type="EMBL" id="CP026604">
    <property type="protein sequence ID" value="AWB66327.1"/>
    <property type="molecule type" value="Genomic_DNA"/>
</dbReference>
<evidence type="ECO:0000256" key="4">
    <source>
        <dbReference type="RuleBase" id="RU361187"/>
    </source>
</evidence>
<keyword evidence="2 4" id="KW-0378">Hydrolase</keyword>
<dbReference type="Proteomes" id="UP000244441">
    <property type="component" value="Chromosome"/>
</dbReference>
<evidence type="ECO:0000313" key="7">
    <source>
        <dbReference type="EMBL" id="AWB66327.1"/>
    </source>
</evidence>
<dbReference type="PANTHER" id="PTHR42812:SF14">
    <property type="entry name" value="SECRETED PROTEIN"/>
    <property type="match status" value="1"/>
</dbReference>
<dbReference type="GO" id="GO:0004553">
    <property type="term" value="F:hydrolase activity, hydrolyzing O-glycosyl compounds"/>
    <property type="evidence" value="ECO:0007669"/>
    <property type="project" value="InterPro"/>
</dbReference>
<evidence type="ECO:0000256" key="2">
    <source>
        <dbReference type="ARBA" id="ARBA00022801"/>
    </source>
</evidence>
<sequence>MNKLTTLSVALITSLLSACQLNISGPNSADSSTANPSSANKPASTGMATEKAIQATMAPPLTGPNIVPKQFIASAEQRQQLAERKQAVQFFNGLFLRDPYIMLGPDDYYYYTGTRLDRIEGGDPNNHLTEGVEIWRSKDLLDWQLLGVPFRFANLSWKDELSERGKALGRKPMMWAPELHYINNKWVITHTTSVKRANLLIADNPMGPYAEPYPGSSFGHRHDPTFFVDDDNSVYLLSKAYEVTPMQPSLDQFAGPSFRVDPANRKIGHEGLSMVKIFDKYVIFGTGWSTDKMRHGSYNMYYATADNLQGPYSDRKFLGRFLGHGTPFKDKQGNWWVTAFKNGNVYSHEQIKHLTNQADKAITPMSSGFMLVPIEPKLDTKGDVYFDVLDERYKYPGPEEVQQF</sequence>
<comment type="similarity">
    <text evidence="1 4">Belongs to the glycosyl hydrolase 43 family.</text>
</comment>
<evidence type="ECO:0000256" key="6">
    <source>
        <dbReference type="SAM" id="SignalP"/>
    </source>
</evidence>
<proteinExistence type="inferred from homology"/>
<dbReference type="GO" id="GO:0005975">
    <property type="term" value="P:carbohydrate metabolic process"/>
    <property type="evidence" value="ECO:0007669"/>
    <property type="project" value="InterPro"/>
</dbReference>
<gene>
    <name evidence="7" type="ORF">C2869_07720</name>
</gene>
<dbReference type="KEGG" id="cate:C2869_07720"/>
<evidence type="ECO:0000256" key="3">
    <source>
        <dbReference type="ARBA" id="ARBA00023295"/>
    </source>
</evidence>
<name>A0A2S0VQ33_9ALTE</name>
<dbReference type="Gene3D" id="2.115.10.20">
    <property type="entry name" value="Glycosyl hydrolase domain, family 43"/>
    <property type="match status" value="1"/>
</dbReference>
<dbReference type="Pfam" id="PF04616">
    <property type="entry name" value="Glyco_hydro_43"/>
    <property type="match status" value="1"/>
</dbReference>
<dbReference type="OrthoDB" id="9758923at2"/>
<evidence type="ECO:0000256" key="5">
    <source>
        <dbReference type="SAM" id="MobiDB-lite"/>
    </source>
</evidence>
<feature type="region of interest" description="Disordered" evidence="5">
    <location>
        <begin position="26"/>
        <end position="47"/>
    </location>
</feature>
<organism evidence="7 8">
    <name type="scientific">Saccharobesus litoralis</name>
    <dbReference type="NCBI Taxonomy" id="2172099"/>
    <lineage>
        <taxon>Bacteria</taxon>
        <taxon>Pseudomonadati</taxon>
        <taxon>Pseudomonadota</taxon>
        <taxon>Gammaproteobacteria</taxon>
        <taxon>Alteromonadales</taxon>
        <taxon>Alteromonadaceae</taxon>
        <taxon>Saccharobesus</taxon>
    </lineage>
</organism>
<dbReference type="InterPro" id="IPR023296">
    <property type="entry name" value="Glyco_hydro_beta-prop_sf"/>
</dbReference>
<dbReference type="InterPro" id="IPR051795">
    <property type="entry name" value="Glycosyl_Hydrlase_43"/>
</dbReference>
<keyword evidence="3 4" id="KW-0326">Glycosidase</keyword>
<dbReference type="SUPFAM" id="SSF75005">
    <property type="entry name" value="Arabinanase/levansucrase/invertase"/>
    <property type="match status" value="1"/>
</dbReference>
<keyword evidence="8" id="KW-1185">Reference proteome</keyword>
<dbReference type="InterPro" id="IPR006710">
    <property type="entry name" value="Glyco_hydro_43"/>
</dbReference>
<dbReference type="PANTHER" id="PTHR42812">
    <property type="entry name" value="BETA-XYLOSIDASE"/>
    <property type="match status" value="1"/>
</dbReference>
<keyword evidence="6" id="KW-0732">Signal</keyword>
<reference evidence="7 8" key="1">
    <citation type="submission" date="2018-01" db="EMBL/GenBank/DDBJ databases">
        <title>Genome sequence of a Cantenovulum-like bacteria.</title>
        <authorList>
            <person name="Tan W.R."/>
            <person name="Lau N.-S."/>
            <person name="Go F."/>
            <person name="Amirul A.-A.A."/>
        </authorList>
    </citation>
    <scope>NUCLEOTIDE SEQUENCE [LARGE SCALE GENOMIC DNA]</scope>
    <source>
        <strain evidence="7 8">CCB-QB4</strain>
    </source>
</reference>
<accession>A0A2S0VQ33</accession>
<evidence type="ECO:0000313" key="8">
    <source>
        <dbReference type="Proteomes" id="UP000244441"/>
    </source>
</evidence>
<dbReference type="CDD" id="cd08986">
    <property type="entry name" value="GH43-like"/>
    <property type="match status" value="1"/>
</dbReference>
<dbReference type="PROSITE" id="PS51257">
    <property type="entry name" value="PROKAR_LIPOPROTEIN"/>
    <property type="match status" value="1"/>
</dbReference>